<sequence>MKSERILFSWSWSHSVCEAYSSSVQFADCLVCCRGCCTRLRKAKWQLGAQTK</sequence>
<name>A0AAV6FF85_9TELE</name>
<proteinExistence type="predicted"/>
<dbReference type="EMBL" id="JADWDJ010000638">
    <property type="protein sequence ID" value="KAG5260491.1"/>
    <property type="molecule type" value="Genomic_DNA"/>
</dbReference>
<evidence type="ECO:0000313" key="1">
    <source>
        <dbReference type="EMBL" id="KAG5260491.1"/>
    </source>
</evidence>
<gene>
    <name evidence="1" type="ORF">AALO_G00309820</name>
</gene>
<keyword evidence="2" id="KW-1185">Reference proteome</keyword>
<protein>
    <submittedName>
        <fullName evidence="1">Uncharacterized protein</fullName>
    </submittedName>
</protein>
<dbReference type="Proteomes" id="UP000823561">
    <property type="component" value="Unassembled WGS sequence"/>
</dbReference>
<evidence type="ECO:0000313" key="2">
    <source>
        <dbReference type="Proteomes" id="UP000823561"/>
    </source>
</evidence>
<comment type="caution">
    <text evidence="1">The sequence shown here is derived from an EMBL/GenBank/DDBJ whole genome shotgun (WGS) entry which is preliminary data.</text>
</comment>
<organism evidence="1 2">
    <name type="scientific">Alosa alosa</name>
    <name type="common">allis shad</name>
    <dbReference type="NCBI Taxonomy" id="278164"/>
    <lineage>
        <taxon>Eukaryota</taxon>
        <taxon>Metazoa</taxon>
        <taxon>Chordata</taxon>
        <taxon>Craniata</taxon>
        <taxon>Vertebrata</taxon>
        <taxon>Euteleostomi</taxon>
        <taxon>Actinopterygii</taxon>
        <taxon>Neopterygii</taxon>
        <taxon>Teleostei</taxon>
        <taxon>Clupei</taxon>
        <taxon>Clupeiformes</taxon>
        <taxon>Clupeoidei</taxon>
        <taxon>Clupeidae</taxon>
        <taxon>Alosa</taxon>
    </lineage>
</organism>
<dbReference type="AlphaFoldDB" id="A0AAV6FF85"/>
<accession>A0AAV6FF85</accession>
<feature type="non-terminal residue" evidence="1">
    <location>
        <position position="52"/>
    </location>
</feature>
<reference evidence="1" key="1">
    <citation type="submission" date="2020-10" db="EMBL/GenBank/DDBJ databases">
        <title>Chromosome-scale genome assembly of the Allis shad, Alosa alosa.</title>
        <authorList>
            <person name="Margot Z."/>
            <person name="Christophe K."/>
            <person name="Cabau C."/>
            <person name="Louis A."/>
            <person name="Berthelot C."/>
            <person name="Parey E."/>
            <person name="Roest Crollius H."/>
            <person name="Montfort J."/>
            <person name="Robinson-Rechavi M."/>
            <person name="Bucao C."/>
            <person name="Bouchez O."/>
            <person name="Gislard M."/>
            <person name="Lluch J."/>
            <person name="Milhes M."/>
            <person name="Lampietro C."/>
            <person name="Lopez Roques C."/>
            <person name="Donnadieu C."/>
            <person name="Braasch I."/>
            <person name="Desvignes T."/>
            <person name="Postlethwait J."/>
            <person name="Bobe J."/>
            <person name="Guiguen Y."/>
        </authorList>
    </citation>
    <scope>NUCLEOTIDE SEQUENCE</scope>
    <source>
        <strain evidence="1">M-15738</strain>
        <tissue evidence="1">Blood</tissue>
    </source>
</reference>